<evidence type="ECO:0000259" key="4">
    <source>
        <dbReference type="PROSITE" id="PS50043"/>
    </source>
</evidence>
<name>A0A143BN19_9BACT</name>
<evidence type="ECO:0000256" key="2">
    <source>
        <dbReference type="ARBA" id="ARBA00023125"/>
    </source>
</evidence>
<dbReference type="eggNOG" id="COG2197">
    <property type="taxonomic scope" value="Bacteria"/>
</dbReference>
<keyword evidence="6" id="KW-1185">Reference proteome</keyword>
<evidence type="ECO:0000313" key="5">
    <source>
        <dbReference type="EMBL" id="AMW05912.1"/>
    </source>
</evidence>
<keyword evidence="3" id="KW-0804">Transcription</keyword>
<reference evidence="5 6" key="2">
    <citation type="journal article" date="2016" name="Environ. Microbiol. Rep.">
        <title>Metagenomic evidence for the presence of phototrophic Gemmatimonadetes bacteria in diverse environments.</title>
        <authorList>
            <person name="Zeng Y."/>
            <person name="Baumbach J."/>
            <person name="Barbosa E.G."/>
            <person name="Azevedo V."/>
            <person name="Zhang C."/>
            <person name="Koblizek M."/>
        </authorList>
    </citation>
    <scope>NUCLEOTIDE SEQUENCE [LARGE SCALE GENOMIC DNA]</scope>
    <source>
        <strain evidence="5 6">AP64</strain>
    </source>
</reference>
<dbReference type="SUPFAM" id="SSF48452">
    <property type="entry name" value="TPR-like"/>
    <property type="match status" value="1"/>
</dbReference>
<gene>
    <name evidence="5" type="ORF">GEMMAAP_16155</name>
</gene>
<reference evidence="5 6" key="1">
    <citation type="journal article" date="2014" name="Proc. Natl. Acad. Sci. U.S.A.">
        <title>Functional type 2 photosynthetic reaction centers found in the rare bacterial phylum Gemmatimonadetes.</title>
        <authorList>
            <person name="Zeng Y."/>
            <person name="Feng F."/>
            <person name="Medova H."/>
            <person name="Dean J."/>
            <person name="Koblizek M."/>
        </authorList>
    </citation>
    <scope>NUCLEOTIDE SEQUENCE [LARGE SCALE GENOMIC DNA]</scope>
    <source>
        <strain evidence="5 6">AP64</strain>
    </source>
</reference>
<dbReference type="AlphaFoldDB" id="A0A143BN19"/>
<dbReference type="STRING" id="1379270.GEMMAAP_16155"/>
<keyword evidence="1" id="KW-0805">Transcription regulation</keyword>
<dbReference type="RefSeq" id="WP_026848365.1">
    <property type="nucleotide sequence ID" value="NZ_CP011454.1"/>
</dbReference>
<dbReference type="Gene3D" id="1.25.40.10">
    <property type="entry name" value="Tetratricopeptide repeat domain"/>
    <property type="match status" value="2"/>
</dbReference>
<sequence>MDEIGAAALREAQEAIQRGEWARAQTAAQRSLAQGETAEALELLGLACWWLSDIDTLFASRERAFRLYVDAGALQRAARVAVWLDWDYRAFRGEPAVASGWLRRARRLLESHPDCAEFGWLQMREADALLARDALAAAAGASAAAALGRRHGDVDLEYTALSLEGLALVAAGRVALGMQLLDEATAAVVSGDFDDRSQAGVTCCHLISACELVRDFERAEQWCHRVREYCRAWDHPPLFAVCRTQYAGVLIASGRWHDAEQEVSSAITELETMRPGWIGLGILQLAELRRRQGRLDEATMLFERVAASPTAWLGLGAIALERGQNAEAERHGRRFLRRVSRGDHTARAAALELVTLAVATGTSPRVAEQELQELETLAAEVGAPALLGSAGLARGVALMLTGSPTAAVAVLEQAIAAFEQAGVGYDALRTQLALAVALDSCGQDEAARAERDAVIQIGAVLGAASLVEQARERRERLPPPSKPLTTAFGVTITARERDVLALLVTGMTNRQIAERLAVSQHTVHRHVANAFSKLGVSSRAAAVAATLQLGIPVP</sequence>
<dbReference type="EMBL" id="CP011454">
    <property type="protein sequence ID" value="AMW05912.1"/>
    <property type="molecule type" value="Genomic_DNA"/>
</dbReference>
<dbReference type="OrthoDB" id="5476461at2"/>
<dbReference type="PANTHER" id="PTHR44688:SF16">
    <property type="entry name" value="DNA-BINDING TRANSCRIPTIONAL ACTIVATOR DEVR_DOSR"/>
    <property type="match status" value="1"/>
</dbReference>
<feature type="domain" description="HTH luxR-type" evidence="4">
    <location>
        <begin position="485"/>
        <end position="550"/>
    </location>
</feature>
<dbReference type="PROSITE" id="PS00622">
    <property type="entry name" value="HTH_LUXR_1"/>
    <property type="match status" value="1"/>
</dbReference>
<dbReference type="PRINTS" id="PR00038">
    <property type="entry name" value="HTHLUXR"/>
</dbReference>
<protein>
    <recommendedName>
        <fullName evidence="4">HTH luxR-type domain-containing protein</fullName>
    </recommendedName>
</protein>
<keyword evidence="2" id="KW-0238">DNA-binding</keyword>
<dbReference type="SUPFAM" id="SSF46894">
    <property type="entry name" value="C-terminal effector domain of the bipartite response regulators"/>
    <property type="match status" value="1"/>
</dbReference>
<dbReference type="Pfam" id="PF00196">
    <property type="entry name" value="GerE"/>
    <property type="match status" value="1"/>
</dbReference>
<dbReference type="InterPro" id="IPR011990">
    <property type="entry name" value="TPR-like_helical_dom_sf"/>
</dbReference>
<dbReference type="CDD" id="cd06170">
    <property type="entry name" value="LuxR_C_like"/>
    <property type="match status" value="1"/>
</dbReference>
<proteinExistence type="predicted"/>
<evidence type="ECO:0000313" key="6">
    <source>
        <dbReference type="Proteomes" id="UP000076404"/>
    </source>
</evidence>
<dbReference type="PANTHER" id="PTHR44688">
    <property type="entry name" value="DNA-BINDING TRANSCRIPTIONAL ACTIVATOR DEVR_DOSR"/>
    <property type="match status" value="1"/>
</dbReference>
<dbReference type="InterPro" id="IPR036388">
    <property type="entry name" value="WH-like_DNA-bd_sf"/>
</dbReference>
<evidence type="ECO:0000256" key="3">
    <source>
        <dbReference type="ARBA" id="ARBA00023163"/>
    </source>
</evidence>
<dbReference type="GO" id="GO:0006355">
    <property type="term" value="P:regulation of DNA-templated transcription"/>
    <property type="evidence" value="ECO:0007669"/>
    <property type="project" value="InterPro"/>
</dbReference>
<dbReference type="KEGG" id="gph:GEMMAAP_16155"/>
<dbReference type="InterPro" id="IPR000792">
    <property type="entry name" value="Tscrpt_reg_LuxR_C"/>
</dbReference>
<dbReference type="SMART" id="SM00421">
    <property type="entry name" value="HTH_LUXR"/>
    <property type="match status" value="1"/>
</dbReference>
<dbReference type="PROSITE" id="PS50043">
    <property type="entry name" value="HTH_LUXR_2"/>
    <property type="match status" value="1"/>
</dbReference>
<organism evidence="5 6">
    <name type="scientific">Gemmatimonas phototrophica</name>
    <dbReference type="NCBI Taxonomy" id="1379270"/>
    <lineage>
        <taxon>Bacteria</taxon>
        <taxon>Pseudomonadati</taxon>
        <taxon>Gemmatimonadota</taxon>
        <taxon>Gemmatimonadia</taxon>
        <taxon>Gemmatimonadales</taxon>
        <taxon>Gemmatimonadaceae</taxon>
        <taxon>Gemmatimonas</taxon>
    </lineage>
</organism>
<dbReference type="Proteomes" id="UP000076404">
    <property type="component" value="Chromosome"/>
</dbReference>
<dbReference type="InterPro" id="IPR016032">
    <property type="entry name" value="Sig_transdc_resp-reg_C-effctor"/>
</dbReference>
<evidence type="ECO:0000256" key="1">
    <source>
        <dbReference type="ARBA" id="ARBA00023015"/>
    </source>
</evidence>
<accession>A0A143BN19</accession>
<dbReference type="GO" id="GO:0003677">
    <property type="term" value="F:DNA binding"/>
    <property type="evidence" value="ECO:0007669"/>
    <property type="project" value="UniProtKB-KW"/>
</dbReference>
<dbReference type="Gene3D" id="1.10.10.10">
    <property type="entry name" value="Winged helix-like DNA-binding domain superfamily/Winged helix DNA-binding domain"/>
    <property type="match status" value="1"/>
</dbReference>